<protein>
    <submittedName>
        <fullName evidence="1">Uncharacterized protein</fullName>
    </submittedName>
</protein>
<dbReference type="EMBL" id="LAZR01000168">
    <property type="protein sequence ID" value="KKN84646.1"/>
    <property type="molecule type" value="Genomic_DNA"/>
</dbReference>
<accession>A0A0F9WFI2</accession>
<reference evidence="1" key="1">
    <citation type="journal article" date="2015" name="Nature">
        <title>Complex archaea that bridge the gap between prokaryotes and eukaryotes.</title>
        <authorList>
            <person name="Spang A."/>
            <person name="Saw J.H."/>
            <person name="Jorgensen S.L."/>
            <person name="Zaremba-Niedzwiedzka K."/>
            <person name="Martijn J."/>
            <person name="Lind A.E."/>
            <person name="van Eijk R."/>
            <person name="Schleper C."/>
            <person name="Guy L."/>
            <person name="Ettema T.J."/>
        </authorList>
    </citation>
    <scope>NUCLEOTIDE SEQUENCE</scope>
</reference>
<organism evidence="1">
    <name type="scientific">marine sediment metagenome</name>
    <dbReference type="NCBI Taxonomy" id="412755"/>
    <lineage>
        <taxon>unclassified sequences</taxon>
        <taxon>metagenomes</taxon>
        <taxon>ecological metagenomes</taxon>
    </lineage>
</organism>
<name>A0A0F9WFI2_9ZZZZ</name>
<comment type="caution">
    <text evidence="1">The sequence shown here is derived from an EMBL/GenBank/DDBJ whole genome shotgun (WGS) entry which is preliminary data.</text>
</comment>
<sequence length="187" mass="19765">FGISNTDDPREATAAADGYEVIADVGSGLLRIQELINGNNSGMQIGTNFVWGLGNVMEMRRDASGNFQFLLNNGHSSVVPAGTDTSTTTGQYVYAIHGTTTSEQFEFVSFTNNFNVAATETFGAEVLQDSNALTITVLDEITLTAISGATIDFNSGTYTTDGTGQISIPLSGIPADANKTIIFKRDS</sequence>
<proteinExistence type="predicted"/>
<evidence type="ECO:0000313" key="1">
    <source>
        <dbReference type="EMBL" id="KKN84646.1"/>
    </source>
</evidence>
<dbReference type="AlphaFoldDB" id="A0A0F9WFI2"/>
<gene>
    <name evidence="1" type="ORF">LCGC14_0286130</name>
</gene>
<feature type="non-terminal residue" evidence="1">
    <location>
        <position position="1"/>
    </location>
</feature>